<evidence type="ECO:0000259" key="1">
    <source>
        <dbReference type="Pfam" id="PF13451"/>
    </source>
</evidence>
<keyword evidence="3" id="KW-1185">Reference proteome</keyword>
<dbReference type="Pfam" id="PF13451">
    <property type="entry name" value="zf_Tbcl"/>
    <property type="match status" value="1"/>
</dbReference>
<feature type="domain" description="Probable zinc-binding" evidence="1">
    <location>
        <begin position="131"/>
        <end position="179"/>
    </location>
</feature>
<accession>A0A936ZQ08</accession>
<name>A0A936ZQ08_9FLAO</name>
<protein>
    <submittedName>
        <fullName evidence="2">Zinc-ribbon domain containing protein</fullName>
    </submittedName>
</protein>
<comment type="caution">
    <text evidence="2">The sequence shown here is derived from an EMBL/GenBank/DDBJ whole genome shotgun (WGS) entry which is preliminary data.</text>
</comment>
<organism evidence="2 3">
    <name type="scientific">Aquimarina mytili</name>
    <dbReference type="NCBI Taxonomy" id="874423"/>
    <lineage>
        <taxon>Bacteria</taxon>
        <taxon>Pseudomonadati</taxon>
        <taxon>Bacteroidota</taxon>
        <taxon>Flavobacteriia</taxon>
        <taxon>Flavobacteriales</taxon>
        <taxon>Flavobacteriaceae</taxon>
        <taxon>Aquimarina</taxon>
    </lineage>
</organism>
<sequence length="229" mass="26895">MGKKPIEDNTGYILNNLDIGWLKKRVGNIDVICPCCLDKKDSRDTPLFDNFLNLLKHGYIHKELKTLESIANELLDYINKQSKANTLKKDQIMYHTRLWACNQCVINKKALFADISKQQSSFEGPCMMYVDINLNCKYCNVPFCFTAREQQYWYEELSLRLESKATRCSECRKKKDVQKRLMKLLAKNTEFSAEELEELIECYTIIGSHKKIKEFKGRLRNIKNNKRKS</sequence>
<proteinExistence type="predicted"/>
<dbReference type="EMBL" id="JAERQJ010000001">
    <property type="protein sequence ID" value="MBL0682192.1"/>
    <property type="molecule type" value="Genomic_DNA"/>
</dbReference>
<dbReference type="InterPro" id="IPR025306">
    <property type="entry name" value="Zn-bnd_dom_prob"/>
</dbReference>
<dbReference type="RefSeq" id="WP_201916193.1">
    <property type="nucleotide sequence ID" value="NZ_BAABAX010000001.1"/>
</dbReference>
<evidence type="ECO:0000313" key="3">
    <source>
        <dbReference type="Proteomes" id="UP000651057"/>
    </source>
</evidence>
<dbReference type="AlphaFoldDB" id="A0A936ZQ08"/>
<dbReference type="Proteomes" id="UP000651057">
    <property type="component" value="Unassembled WGS sequence"/>
</dbReference>
<reference evidence="2" key="1">
    <citation type="submission" date="2021-01" db="EMBL/GenBank/DDBJ databases">
        <authorList>
            <person name="Zhong Y.L."/>
        </authorList>
    </citation>
    <scope>NUCLEOTIDE SEQUENCE</scope>
    <source>
        <strain evidence="2">KCTC 23302</strain>
    </source>
</reference>
<evidence type="ECO:0000313" key="2">
    <source>
        <dbReference type="EMBL" id="MBL0682192.1"/>
    </source>
</evidence>
<gene>
    <name evidence="2" type="ORF">JJQ60_01560</name>
</gene>